<organism evidence="1 2">
    <name type="scientific">Coniosporium apollinis (strain CBS 100218)</name>
    <name type="common">Rock-inhabiting black yeast</name>
    <dbReference type="NCBI Taxonomy" id="1168221"/>
    <lineage>
        <taxon>Eukaryota</taxon>
        <taxon>Fungi</taxon>
        <taxon>Dikarya</taxon>
        <taxon>Ascomycota</taxon>
        <taxon>Pezizomycotina</taxon>
        <taxon>Dothideomycetes</taxon>
        <taxon>Dothideomycetes incertae sedis</taxon>
        <taxon>Coniosporium</taxon>
    </lineage>
</organism>
<dbReference type="RefSeq" id="XP_007779970.1">
    <property type="nucleotide sequence ID" value="XM_007781780.1"/>
</dbReference>
<protein>
    <submittedName>
        <fullName evidence="1">Uncharacterized protein</fullName>
    </submittedName>
</protein>
<accession>R7YS40</accession>
<dbReference type="STRING" id="1168221.R7YS40"/>
<dbReference type="EMBL" id="JH767569">
    <property type="protein sequence ID" value="EON64653.1"/>
    <property type="molecule type" value="Genomic_DNA"/>
</dbReference>
<dbReference type="Proteomes" id="UP000016924">
    <property type="component" value="Unassembled WGS sequence"/>
</dbReference>
<reference evidence="2" key="1">
    <citation type="submission" date="2012-06" db="EMBL/GenBank/DDBJ databases">
        <title>The genome sequence of Coniosporium apollinis CBS 100218.</title>
        <authorList>
            <consortium name="The Broad Institute Genome Sequencing Platform"/>
            <person name="Cuomo C."/>
            <person name="Gorbushina A."/>
            <person name="Noack S."/>
            <person name="Walker B."/>
            <person name="Young S.K."/>
            <person name="Zeng Q."/>
            <person name="Gargeya S."/>
            <person name="Fitzgerald M."/>
            <person name="Haas B."/>
            <person name="Abouelleil A."/>
            <person name="Alvarado L."/>
            <person name="Arachchi H.M."/>
            <person name="Berlin A.M."/>
            <person name="Chapman S.B."/>
            <person name="Goldberg J."/>
            <person name="Griggs A."/>
            <person name="Gujja S."/>
            <person name="Hansen M."/>
            <person name="Howarth C."/>
            <person name="Imamovic A."/>
            <person name="Larimer J."/>
            <person name="McCowan C."/>
            <person name="Montmayeur A."/>
            <person name="Murphy C."/>
            <person name="Neiman D."/>
            <person name="Pearson M."/>
            <person name="Priest M."/>
            <person name="Roberts A."/>
            <person name="Saif S."/>
            <person name="Shea T."/>
            <person name="Sisk P."/>
            <person name="Sykes S."/>
            <person name="Wortman J."/>
            <person name="Nusbaum C."/>
            <person name="Birren B."/>
        </authorList>
    </citation>
    <scope>NUCLEOTIDE SEQUENCE [LARGE SCALE GENOMIC DNA]</scope>
    <source>
        <strain evidence="2">CBS 100218</strain>
    </source>
</reference>
<name>R7YS40_CONA1</name>
<dbReference type="AlphaFoldDB" id="R7YS40"/>
<keyword evidence="2" id="KW-1185">Reference proteome</keyword>
<sequence length="543" mass="61112">MSLRNETLFVKTVGRANSIAEVGGTTTEQDRCHASYRITFSTESTTTDQIEGSLSGSCWHEMFRNPVITRGFRIPSRKEDHTGLEIPLNMMAGLVEAPRATTFDGELAIKGFCTMLVPTRRLDNVLYWHLLFNKDGSHISYLDDRVRAIRDDSADNSGISSLVDMRHIVGWCSIVKHFTGAPDANYDIKWTGIDQAGPGCAFEKLSITGGKFVNVGASFARGNKDTPLYLKRSSSYVEQLKFARGKFAVFYDTAECRAWLTNGASALLHLVRASLRHDSLDRLNSNFLFRFEELRETDHVHGADAAIQVLADRHNMELEVFPREDEVWTEEVIDANGKSSRETKRKVTKVRFQDRVNDIYHIFEQIQEHQEILSGPGMPLRTTPRQQLEGFDFMDIVTGDSPLIPRVTNLKPSGKGWVDFTRAIQAVTLLGRGFGDLIKPSDGSNRLCASWNLVPVGKNYLTACTSDLVEVLKRKGDIEAVPMKLAENRILGLLNRMELLYLATARGILGAGRTGVIQKKRSYIQKKRSYQQKRRIEYVVIVD</sequence>
<gene>
    <name evidence="1" type="ORF">W97_03886</name>
</gene>
<dbReference type="GeneID" id="19901197"/>
<dbReference type="eggNOG" id="ENOG502RR6X">
    <property type="taxonomic scope" value="Eukaryota"/>
</dbReference>
<dbReference type="OMA" id="WSHESHR"/>
<evidence type="ECO:0000313" key="1">
    <source>
        <dbReference type="EMBL" id="EON64653.1"/>
    </source>
</evidence>
<dbReference type="OrthoDB" id="1577640at2759"/>
<dbReference type="HOGENOM" id="CLU_621166_0_0_1"/>
<evidence type="ECO:0000313" key="2">
    <source>
        <dbReference type="Proteomes" id="UP000016924"/>
    </source>
</evidence>
<proteinExistence type="predicted"/>